<dbReference type="Proteomes" id="UP000499080">
    <property type="component" value="Unassembled WGS sequence"/>
</dbReference>
<evidence type="ECO:0000256" key="2">
    <source>
        <dbReference type="SAM" id="MobiDB-lite"/>
    </source>
</evidence>
<gene>
    <name evidence="4" type="ORF">AVEN_8236_1</name>
</gene>
<dbReference type="PROSITE" id="PS00028">
    <property type="entry name" value="ZINC_FINGER_C2H2_1"/>
    <property type="match status" value="1"/>
</dbReference>
<keyword evidence="5" id="KW-1185">Reference proteome</keyword>
<proteinExistence type="predicted"/>
<keyword evidence="1" id="KW-0862">Zinc</keyword>
<keyword evidence="1" id="KW-0863">Zinc-finger</keyword>
<feature type="region of interest" description="Disordered" evidence="2">
    <location>
        <begin position="129"/>
        <end position="150"/>
    </location>
</feature>
<dbReference type="PROSITE" id="PS50157">
    <property type="entry name" value="ZINC_FINGER_C2H2_2"/>
    <property type="match status" value="1"/>
</dbReference>
<dbReference type="EMBL" id="BGPR01014390">
    <property type="protein sequence ID" value="GBN65020.1"/>
    <property type="molecule type" value="Genomic_DNA"/>
</dbReference>
<protein>
    <recommendedName>
        <fullName evidence="3">C2H2-type domain-containing protein</fullName>
    </recommendedName>
</protein>
<name>A0A4Y2QP27_ARAVE</name>
<dbReference type="InterPro" id="IPR013087">
    <property type="entry name" value="Znf_C2H2_type"/>
</dbReference>
<keyword evidence="1" id="KW-0479">Metal-binding</keyword>
<accession>A0A4Y2QP27</accession>
<dbReference type="OrthoDB" id="6472877at2759"/>
<dbReference type="AlphaFoldDB" id="A0A4Y2QP27"/>
<evidence type="ECO:0000313" key="4">
    <source>
        <dbReference type="EMBL" id="GBN65020.1"/>
    </source>
</evidence>
<evidence type="ECO:0000256" key="1">
    <source>
        <dbReference type="PROSITE-ProRule" id="PRU00042"/>
    </source>
</evidence>
<feature type="compositionally biased region" description="Low complexity" evidence="2">
    <location>
        <begin position="140"/>
        <end position="150"/>
    </location>
</feature>
<evidence type="ECO:0000259" key="3">
    <source>
        <dbReference type="PROSITE" id="PS50157"/>
    </source>
</evidence>
<organism evidence="4 5">
    <name type="scientific">Araneus ventricosus</name>
    <name type="common">Orbweaver spider</name>
    <name type="synonym">Epeira ventricosa</name>
    <dbReference type="NCBI Taxonomy" id="182803"/>
    <lineage>
        <taxon>Eukaryota</taxon>
        <taxon>Metazoa</taxon>
        <taxon>Ecdysozoa</taxon>
        <taxon>Arthropoda</taxon>
        <taxon>Chelicerata</taxon>
        <taxon>Arachnida</taxon>
        <taxon>Araneae</taxon>
        <taxon>Araneomorphae</taxon>
        <taxon>Entelegynae</taxon>
        <taxon>Araneoidea</taxon>
        <taxon>Araneidae</taxon>
        <taxon>Araneus</taxon>
    </lineage>
</organism>
<sequence length="297" mass="33071">MINLKLITLRVCEHRRTVVMGTATSQNGVNGPLPTDRPKVYPCADCGNENEFTKLALVAHKRKCLHQVLCTCIVCSFKPPVKQYKKSSKPCSFSHVSFKVTNLSKTHGIVGTGNSVKVSEMIKKIQSALADQPRIESSKSSKNSHSGCSHSNQIQELHHVTSVSAVVSESKCTKRKSAENSDSGANNPDHEPCDRKIYCIICKMHIFWESFGTHVLQHSIKTENSHLVCSVCSQSCLLPNHYLMHFFGHTSDHDCQECHCSNDKCPCYAQISTICCYICLKSFADLYAVIPHMMIHT</sequence>
<dbReference type="SMART" id="SM00355">
    <property type="entry name" value="ZnF_C2H2"/>
    <property type="match status" value="4"/>
</dbReference>
<comment type="caution">
    <text evidence="4">The sequence shown here is derived from an EMBL/GenBank/DDBJ whole genome shotgun (WGS) entry which is preliminary data.</text>
</comment>
<evidence type="ECO:0000313" key="5">
    <source>
        <dbReference type="Proteomes" id="UP000499080"/>
    </source>
</evidence>
<dbReference type="GO" id="GO:0008270">
    <property type="term" value="F:zinc ion binding"/>
    <property type="evidence" value="ECO:0007669"/>
    <property type="project" value="UniProtKB-KW"/>
</dbReference>
<reference evidence="4 5" key="1">
    <citation type="journal article" date="2019" name="Sci. Rep.">
        <title>Orb-weaving spider Araneus ventricosus genome elucidates the spidroin gene catalogue.</title>
        <authorList>
            <person name="Kono N."/>
            <person name="Nakamura H."/>
            <person name="Ohtoshi R."/>
            <person name="Moran D.A.P."/>
            <person name="Shinohara A."/>
            <person name="Yoshida Y."/>
            <person name="Fujiwara M."/>
            <person name="Mori M."/>
            <person name="Tomita M."/>
            <person name="Arakawa K."/>
        </authorList>
    </citation>
    <scope>NUCLEOTIDE SEQUENCE [LARGE SCALE GENOMIC DNA]</scope>
</reference>
<feature type="domain" description="C2H2-type" evidence="3">
    <location>
        <begin position="274"/>
        <end position="297"/>
    </location>
</feature>